<keyword evidence="7" id="KW-1185">Reference proteome</keyword>
<dbReference type="PRINTS" id="PR00007">
    <property type="entry name" value="COMPLEMNTC1Q"/>
</dbReference>
<feature type="signal peptide" evidence="4">
    <location>
        <begin position="1"/>
        <end position="26"/>
    </location>
</feature>
<dbReference type="PROSITE" id="PS50871">
    <property type="entry name" value="C1Q"/>
    <property type="match status" value="1"/>
</dbReference>
<evidence type="ECO:0000313" key="7">
    <source>
        <dbReference type="Proteomes" id="UP000677054"/>
    </source>
</evidence>
<dbReference type="InterPro" id="IPR008983">
    <property type="entry name" value="Tumour_necrosis_fac-like_dom"/>
</dbReference>
<evidence type="ECO:0000313" key="6">
    <source>
        <dbReference type="EMBL" id="CAD7253198.1"/>
    </source>
</evidence>
<dbReference type="Pfam" id="PF00386">
    <property type="entry name" value="C1q"/>
    <property type="match status" value="1"/>
</dbReference>
<gene>
    <name evidence="6" type="ORF">DSTB1V02_LOCUS12948</name>
</gene>
<evidence type="ECO:0000256" key="2">
    <source>
        <dbReference type="ARBA" id="ARBA00022525"/>
    </source>
</evidence>
<accession>A0A7R9AFZ5</accession>
<dbReference type="GO" id="GO:0005615">
    <property type="term" value="C:extracellular space"/>
    <property type="evidence" value="ECO:0007669"/>
    <property type="project" value="TreeGrafter"/>
</dbReference>
<comment type="subcellular location">
    <subcellularLocation>
        <location evidence="1">Secreted</location>
    </subcellularLocation>
</comment>
<name>A0A7R9AFZ5_9CRUS</name>
<dbReference type="SUPFAM" id="SSF49842">
    <property type="entry name" value="TNF-like"/>
    <property type="match status" value="1"/>
</dbReference>
<dbReference type="Gene3D" id="2.60.120.1000">
    <property type="match status" value="1"/>
</dbReference>
<dbReference type="EMBL" id="CAJPEV010005436">
    <property type="protein sequence ID" value="CAG0903155.1"/>
    <property type="molecule type" value="Genomic_DNA"/>
</dbReference>
<sequence length="498" mass="55327">MYVTKLRGLPSLFIVVLTASTECSFGNKLPFSSIPQPRSLADLEEKISTVMAKIEELAEGNARLKFDNSHLKLYNEQLKHDNIQLKIDNEYLKSHLENTVEDRLQYLEAVTRQIVPPTCETLAKLGVSRSGTYLVDPDGVLRGDPPIKVFCEMETATTNVLHDSMESTEIDHCPDPGCYSRRITYDASIKQVHALIELSKSCEQQIRYNCYPTAQTTGDTNYAWWVDRHGDPQYYWNGPREGENIYIRDIIDDCVDCIQSGNCDAEASQGGSGLGTITNSGALPITELRFGGLQSENQKANHTLGALMCRGHNNQPNHPAESCSSLRRAGHTRTGHYLISTKEGRLDVVLCRMDLEDTDVGFQVYTGASIAEEGVYFDAVRVDGWSSVGIIPFYFAEVNIGNGMDPSSGIFTAPLDGIYAFHFHCMTHETVQVLLRSNEVAKATLFSENESNLGQMLGQSILLQLQIGDQVDLYLERGAIQSLGTRGIHFVGYLLYLT</sequence>
<dbReference type="PANTHER" id="PTHR22923">
    <property type="entry name" value="CEREBELLIN-RELATED"/>
    <property type="match status" value="1"/>
</dbReference>
<dbReference type="AlphaFoldDB" id="A0A7R9AFZ5"/>
<organism evidence="6">
    <name type="scientific">Darwinula stevensoni</name>
    <dbReference type="NCBI Taxonomy" id="69355"/>
    <lineage>
        <taxon>Eukaryota</taxon>
        <taxon>Metazoa</taxon>
        <taxon>Ecdysozoa</taxon>
        <taxon>Arthropoda</taxon>
        <taxon>Crustacea</taxon>
        <taxon>Oligostraca</taxon>
        <taxon>Ostracoda</taxon>
        <taxon>Podocopa</taxon>
        <taxon>Podocopida</taxon>
        <taxon>Darwinulocopina</taxon>
        <taxon>Darwinuloidea</taxon>
        <taxon>Darwinulidae</taxon>
        <taxon>Darwinula</taxon>
    </lineage>
</organism>
<dbReference type="InterPro" id="IPR050822">
    <property type="entry name" value="Cerebellin_Synaptic_Org"/>
</dbReference>
<keyword evidence="3 4" id="KW-0732">Signal</keyword>
<feature type="chain" id="PRO_5036402813" description="C1q domain-containing protein" evidence="4">
    <location>
        <begin position="27"/>
        <end position="498"/>
    </location>
</feature>
<dbReference type="InterPro" id="IPR001073">
    <property type="entry name" value="C1q_dom"/>
</dbReference>
<protein>
    <recommendedName>
        <fullName evidence="5">C1q domain-containing protein</fullName>
    </recommendedName>
</protein>
<evidence type="ECO:0000256" key="1">
    <source>
        <dbReference type="ARBA" id="ARBA00004613"/>
    </source>
</evidence>
<evidence type="ECO:0000256" key="3">
    <source>
        <dbReference type="ARBA" id="ARBA00022729"/>
    </source>
</evidence>
<dbReference type="SMART" id="SM00110">
    <property type="entry name" value="C1Q"/>
    <property type="match status" value="1"/>
</dbReference>
<evidence type="ECO:0000259" key="5">
    <source>
        <dbReference type="PROSITE" id="PS50871"/>
    </source>
</evidence>
<dbReference type="Proteomes" id="UP000677054">
    <property type="component" value="Unassembled WGS sequence"/>
</dbReference>
<reference evidence="6" key="1">
    <citation type="submission" date="2020-11" db="EMBL/GenBank/DDBJ databases">
        <authorList>
            <person name="Tran Van P."/>
        </authorList>
    </citation>
    <scope>NUCLEOTIDE SEQUENCE</scope>
</reference>
<proteinExistence type="predicted"/>
<evidence type="ECO:0000256" key="4">
    <source>
        <dbReference type="SAM" id="SignalP"/>
    </source>
</evidence>
<dbReference type="EMBL" id="LR904953">
    <property type="protein sequence ID" value="CAD7253198.1"/>
    <property type="molecule type" value="Genomic_DNA"/>
</dbReference>
<dbReference type="OrthoDB" id="5989513at2759"/>
<dbReference type="Gene3D" id="2.60.120.40">
    <property type="match status" value="1"/>
</dbReference>
<dbReference type="PANTHER" id="PTHR22923:SF62">
    <property type="entry name" value="CVP18"/>
    <property type="match status" value="1"/>
</dbReference>
<feature type="domain" description="C1q" evidence="5">
    <location>
        <begin position="370"/>
        <end position="498"/>
    </location>
</feature>
<keyword evidence="2" id="KW-0964">Secreted</keyword>